<protein>
    <submittedName>
        <fullName evidence="1">Uncharacterized protein</fullName>
    </submittedName>
</protein>
<organism evidence="1 2">
    <name type="scientific">Lentithecium fluviatile CBS 122367</name>
    <dbReference type="NCBI Taxonomy" id="1168545"/>
    <lineage>
        <taxon>Eukaryota</taxon>
        <taxon>Fungi</taxon>
        <taxon>Dikarya</taxon>
        <taxon>Ascomycota</taxon>
        <taxon>Pezizomycotina</taxon>
        <taxon>Dothideomycetes</taxon>
        <taxon>Pleosporomycetidae</taxon>
        <taxon>Pleosporales</taxon>
        <taxon>Massarineae</taxon>
        <taxon>Lentitheciaceae</taxon>
        <taxon>Lentithecium</taxon>
    </lineage>
</organism>
<sequence length="238" mass="26336">MALVDFDKVGKTYSPSGFDFALTDSSSTARIQTAPETKHELYHSPRLSQEPPKKGINADLSTKELLLRFFAIAAAGAVISADATGNYWVDLGHISTVKVFEYKKEVPLSSQFGWLQFAAKLHEVFMQLSISFILMYYLHNRLPRSGIPFSFLDSPCVVEAGGWPGPPVPASILGSNESTTLPWIPRGIFDLLYHNSCTIFSYSNDIILSEVANEASFGGQQVRESTGPFQRLWSMYPA</sequence>
<proteinExistence type="predicted"/>
<gene>
    <name evidence="1" type="ORF">K458DRAFT_385670</name>
</gene>
<accession>A0A6G1JD06</accession>
<keyword evidence="2" id="KW-1185">Reference proteome</keyword>
<dbReference type="OrthoDB" id="5342924at2759"/>
<dbReference type="AlphaFoldDB" id="A0A6G1JD06"/>
<dbReference type="Proteomes" id="UP000799291">
    <property type="component" value="Unassembled WGS sequence"/>
</dbReference>
<evidence type="ECO:0000313" key="1">
    <source>
        <dbReference type="EMBL" id="KAF2688100.1"/>
    </source>
</evidence>
<evidence type="ECO:0000313" key="2">
    <source>
        <dbReference type="Proteomes" id="UP000799291"/>
    </source>
</evidence>
<dbReference type="EMBL" id="MU005574">
    <property type="protein sequence ID" value="KAF2688100.1"/>
    <property type="molecule type" value="Genomic_DNA"/>
</dbReference>
<name>A0A6G1JD06_9PLEO</name>
<reference evidence="1" key="1">
    <citation type="journal article" date="2020" name="Stud. Mycol.">
        <title>101 Dothideomycetes genomes: a test case for predicting lifestyles and emergence of pathogens.</title>
        <authorList>
            <person name="Haridas S."/>
            <person name="Albert R."/>
            <person name="Binder M."/>
            <person name="Bloem J."/>
            <person name="Labutti K."/>
            <person name="Salamov A."/>
            <person name="Andreopoulos B."/>
            <person name="Baker S."/>
            <person name="Barry K."/>
            <person name="Bills G."/>
            <person name="Bluhm B."/>
            <person name="Cannon C."/>
            <person name="Castanera R."/>
            <person name="Culley D."/>
            <person name="Daum C."/>
            <person name="Ezra D."/>
            <person name="Gonzalez J."/>
            <person name="Henrissat B."/>
            <person name="Kuo A."/>
            <person name="Liang C."/>
            <person name="Lipzen A."/>
            <person name="Lutzoni F."/>
            <person name="Magnuson J."/>
            <person name="Mondo S."/>
            <person name="Nolan M."/>
            <person name="Ohm R."/>
            <person name="Pangilinan J."/>
            <person name="Park H.-J."/>
            <person name="Ramirez L."/>
            <person name="Alfaro M."/>
            <person name="Sun H."/>
            <person name="Tritt A."/>
            <person name="Yoshinaga Y."/>
            <person name="Zwiers L.-H."/>
            <person name="Turgeon B."/>
            <person name="Goodwin S."/>
            <person name="Spatafora J."/>
            <person name="Crous P."/>
            <person name="Grigoriev I."/>
        </authorList>
    </citation>
    <scope>NUCLEOTIDE SEQUENCE</scope>
    <source>
        <strain evidence="1">CBS 122367</strain>
    </source>
</reference>